<proteinExistence type="predicted"/>
<feature type="transmembrane region" description="Helical" evidence="1">
    <location>
        <begin position="176"/>
        <end position="199"/>
    </location>
</feature>
<organism evidence="2 3">
    <name type="scientific">Thalassobaculum fulvum</name>
    <dbReference type="NCBI Taxonomy" id="1633335"/>
    <lineage>
        <taxon>Bacteria</taxon>
        <taxon>Pseudomonadati</taxon>
        <taxon>Pseudomonadota</taxon>
        <taxon>Alphaproteobacteria</taxon>
        <taxon>Rhodospirillales</taxon>
        <taxon>Thalassobaculaceae</taxon>
        <taxon>Thalassobaculum</taxon>
    </lineage>
</organism>
<keyword evidence="1" id="KW-1133">Transmembrane helix</keyword>
<evidence type="ECO:0000256" key="1">
    <source>
        <dbReference type="SAM" id="Phobius"/>
    </source>
</evidence>
<name>A0A918XQ10_9PROT</name>
<reference evidence="2" key="2">
    <citation type="submission" date="2020-09" db="EMBL/GenBank/DDBJ databases">
        <authorList>
            <person name="Sun Q."/>
            <person name="Kim S."/>
        </authorList>
    </citation>
    <scope>NUCLEOTIDE SEQUENCE</scope>
    <source>
        <strain evidence="2">KCTC 42651</strain>
    </source>
</reference>
<accession>A0A918XQ10</accession>
<dbReference type="EMBL" id="BMZS01000003">
    <property type="protein sequence ID" value="GHD45485.1"/>
    <property type="molecule type" value="Genomic_DNA"/>
</dbReference>
<keyword evidence="1" id="KW-0472">Membrane</keyword>
<evidence type="ECO:0000313" key="2">
    <source>
        <dbReference type="EMBL" id="GHD45485.1"/>
    </source>
</evidence>
<feature type="transmembrane region" description="Helical" evidence="1">
    <location>
        <begin position="347"/>
        <end position="369"/>
    </location>
</feature>
<reference evidence="2" key="1">
    <citation type="journal article" date="2014" name="Int. J. Syst. Evol. Microbiol.">
        <title>Complete genome sequence of Corynebacterium casei LMG S-19264T (=DSM 44701T), isolated from a smear-ripened cheese.</title>
        <authorList>
            <consortium name="US DOE Joint Genome Institute (JGI-PGF)"/>
            <person name="Walter F."/>
            <person name="Albersmeier A."/>
            <person name="Kalinowski J."/>
            <person name="Ruckert C."/>
        </authorList>
    </citation>
    <scope>NUCLEOTIDE SEQUENCE</scope>
    <source>
        <strain evidence="2">KCTC 42651</strain>
    </source>
</reference>
<comment type="caution">
    <text evidence="2">The sequence shown here is derived from an EMBL/GenBank/DDBJ whole genome shotgun (WGS) entry which is preliminary data.</text>
</comment>
<keyword evidence="1" id="KW-0812">Transmembrane</keyword>
<dbReference type="Proteomes" id="UP000630353">
    <property type="component" value="Unassembled WGS sequence"/>
</dbReference>
<dbReference type="AlphaFoldDB" id="A0A918XQ10"/>
<feature type="transmembrane region" description="Helical" evidence="1">
    <location>
        <begin position="211"/>
        <end position="234"/>
    </location>
</feature>
<protein>
    <submittedName>
        <fullName evidence="2">Uncharacterized protein</fullName>
    </submittedName>
</protein>
<evidence type="ECO:0000313" key="3">
    <source>
        <dbReference type="Proteomes" id="UP000630353"/>
    </source>
</evidence>
<dbReference type="RefSeq" id="WP_189988190.1">
    <property type="nucleotide sequence ID" value="NZ_BMZS01000003.1"/>
</dbReference>
<keyword evidence="3" id="KW-1185">Reference proteome</keyword>
<gene>
    <name evidence="2" type="ORF">GCM10017083_13490</name>
</gene>
<sequence>MASDLATTELEGGLDSAALAAARLRTVLAFALTLLAILVLGAAIWLQVAARFDTARIRTEAETVRNAMSGMLAMGLPLKDFIGFPAVSARVFHANPGVRAIVVRDLGGRPVLSTIDAGVAGSAPAFGATISADDVVVDRIGELSRVALPVVNRFGPVGTVELVFARDPVGDLTRNAALAGLAATTLLTIGLIVHGLAIANPEFFASRRDLLGAYATVAALGLALTASTLAGLAAEKAAETAGAYASSLGARLGEAVAVGISPEDLSGLDDVVQEYRASNRIIGYVALLEGNRIAAATGLTPGLRRWQRPRGYFDAIYEVRPRRLYTPQYRVAVGIPWRVAFRELIDAAVVPSAIALALLLVGATLVARIRLQERA</sequence>
<feature type="transmembrane region" description="Helical" evidence="1">
    <location>
        <begin position="27"/>
        <end position="48"/>
    </location>
</feature>